<protein>
    <submittedName>
        <fullName evidence="1">Uncharacterized protein</fullName>
    </submittedName>
</protein>
<dbReference type="Proteomes" id="UP000798662">
    <property type="component" value="Chromosome 3"/>
</dbReference>
<dbReference type="EMBL" id="CM020620">
    <property type="protein sequence ID" value="KAK1869833.1"/>
    <property type="molecule type" value="Genomic_DNA"/>
</dbReference>
<evidence type="ECO:0000313" key="1">
    <source>
        <dbReference type="EMBL" id="KAK1869833.1"/>
    </source>
</evidence>
<keyword evidence="2" id="KW-1185">Reference proteome</keyword>
<evidence type="ECO:0000313" key="2">
    <source>
        <dbReference type="Proteomes" id="UP000798662"/>
    </source>
</evidence>
<name>A0ACC3CIY3_PYRYE</name>
<gene>
    <name evidence="1" type="ORF">I4F81_012298</name>
</gene>
<sequence>MGGVAVDGDRRVTAAGGRIHQHGVQRQRAGQRAAGASTRGGRAGHSDGSDGRTRRWGCPPRGRRVCPPKRMRQGGRRPAVRSRRLVRQQLPPAVVAVAPQPESPFVARGGSLDYAAPSPPPPFPGKRRAMGTAGADTARRDSKRRQTAADEQRRG</sequence>
<proteinExistence type="predicted"/>
<accession>A0ACC3CIY3</accession>
<comment type="caution">
    <text evidence="1">The sequence shown here is derived from an EMBL/GenBank/DDBJ whole genome shotgun (WGS) entry which is preliminary data.</text>
</comment>
<organism evidence="1 2">
    <name type="scientific">Pyropia yezoensis</name>
    <name type="common">Susabi-nori</name>
    <name type="synonym">Porphyra yezoensis</name>
    <dbReference type="NCBI Taxonomy" id="2788"/>
    <lineage>
        <taxon>Eukaryota</taxon>
        <taxon>Rhodophyta</taxon>
        <taxon>Bangiophyceae</taxon>
        <taxon>Bangiales</taxon>
        <taxon>Bangiaceae</taxon>
        <taxon>Pyropia</taxon>
    </lineage>
</organism>
<reference evidence="1" key="1">
    <citation type="submission" date="2019-11" db="EMBL/GenBank/DDBJ databases">
        <title>Nori genome reveals adaptations in red seaweeds to the harsh intertidal environment.</title>
        <authorList>
            <person name="Wang D."/>
            <person name="Mao Y."/>
        </authorList>
    </citation>
    <scope>NUCLEOTIDE SEQUENCE</scope>
    <source>
        <tissue evidence="1">Gametophyte</tissue>
    </source>
</reference>